<protein>
    <submittedName>
        <fullName evidence="2">Uncharacterized protein</fullName>
    </submittedName>
</protein>
<sequence>MYSKSQEFFNSHKNHLSFLTGGYFITFSISSIDRVLKKSRVF</sequence>
<keyword evidence="1" id="KW-0472">Membrane</keyword>
<name>A0A8S5TZZ0_9CAUD</name>
<accession>A0A8S5TZZ0</accession>
<reference evidence="2" key="1">
    <citation type="journal article" date="2021" name="Proc. Natl. Acad. Sci. U.S.A.">
        <title>A Catalog of Tens of Thousands of Viruses from Human Metagenomes Reveals Hidden Associations with Chronic Diseases.</title>
        <authorList>
            <person name="Tisza M.J."/>
            <person name="Buck C.B."/>
        </authorList>
    </citation>
    <scope>NUCLEOTIDE SEQUENCE</scope>
    <source>
        <strain evidence="2">CtMne5</strain>
    </source>
</reference>
<keyword evidence="1" id="KW-1133">Transmembrane helix</keyword>
<feature type="transmembrane region" description="Helical" evidence="1">
    <location>
        <begin position="16"/>
        <end position="36"/>
    </location>
</feature>
<proteinExistence type="predicted"/>
<evidence type="ECO:0000256" key="1">
    <source>
        <dbReference type="SAM" id="Phobius"/>
    </source>
</evidence>
<keyword evidence="1" id="KW-0812">Transmembrane</keyword>
<dbReference type="EMBL" id="BK015967">
    <property type="protein sequence ID" value="DAF87747.1"/>
    <property type="molecule type" value="Genomic_DNA"/>
</dbReference>
<evidence type="ECO:0000313" key="2">
    <source>
        <dbReference type="EMBL" id="DAF87747.1"/>
    </source>
</evidence>
<organism evidence="2">
    <name type="scientific">Myoviridae sp. ctMne5</name>
    <dbReference type="NCBI Taxonomy" id="2825089"/>
    <lineage>
        <taxon>Viruses</taxon>
        <taxon>Duplodnaviria</taxon>
        <taxon>Heunggongvirae</taxon>
        <taxon>Uroviricota</taxon>
        <taxon>Caudoviricetes</taxon>
    </lineage>
</organism>